<feature type="domain" description="Core Histone H2A/H2B/H3" evidence="8">
    <location>
        <begin position="49"/>
        <end position="136"/>
    </location>
</feature>
<dbReference type="CDD" id="cd22911">
    <property type="entry name" value="HFD_H3"/>
    <property type="match status" value="1"/>
</dbReference>
<evidence type="ECO:0000256" key="1">
    <source>
        <dbReference type="ARBA" id="ARBA00004123"/>
    </source>
</evidence>
<protein>
    <submittedName>
        <fullName evidence="9">Histone H3</fullName>
    </submittedName>
</protein>
<keyword evidence="7" id="KW-0544">Nucleosome core</keyword>
<comment type="subcellular location">
    <subcellularLocation>
        <location evidence="2">Chromosome</location>
    </subcellularLocation>
    <subcellularLocation>
        <location evidence="1">Nucleus</location>
    </subcellularLocation>
</comment>
<dbReference type="EMBL" id="JAFCMP010000223">
    <property type="protein sequence ID" value="KAG5182914.1"/>
    <property type="molecule type" value="Genomic_DNA"/>
</dbReference>
<reference evidence="9" key="1">
    <citation type="submission" date="2021-02" db="EMBL/GenBank/DDBJ databases">
        <title>First Annotated Genome of the Yellow-green Alga Tribonema minus.</title>
        <authorList>
            <person name="Mahan K.M."/>
        </authorList>
    </citation>
    <scope>NUCLEOTIDE SEQUENCE</scope>
    <source>
        <strain evidence="9">UTEX B ZZ1240</strain>
    </source>
</reference>
<comment type="similarity">
    <text evidence="3">Belongs to the histone H3 family.</text>
</comment>
<dbReference type="InterPro" id="IPR000164">
    <property type="entry name" value="Histone_H3/CENP-A"/>
</dbReference>
<dbReference type="FunFam" id="1.10.20.10:FF:000085">
    <property type="entry name" value="Histone H3.2"/>
    <property type="match status" value="1"/>
</dbReference>
<dbReference type="Gene3D" id="1.10.20.10">
    <property type="entry name" value="Histone, subunit A"/>
    <property type="match status" value="1"/>
</dbReference>
<keyword evidence="10" id="KW-1185">Reference proteome</keyword>
<evidence type="ECO:0000256" key="4">
    <source>
        <dbReference type="ARBA" id="ARBA00022454"/>
    </source>
</evidence>
<dbReference type="AlphaFoldDB" id="A0A835Z4F4"/>
<dbReference type="GO" id="GO:0005634">
    <property type="term" value="C:nucleus"/>
    <property type="evidence" value="ECO:0007669"/>
    <property type="project" value="UniProtKB-SubCell"/>
</dbReference>
<evidence type="ECO:0000313" key="10">
    <source>
        <dbReference type="Proteomes" id="UP000664859"/>
    </source>
</evidence>
<evidence type="ECO:0000256" key="5">
    <source>
        <dbReference type="ARBA" id="ARBA00023125"/>
    </source>
</evidence>
<evidence type="ECO:0000256" key="3">
    <source>
        <dbReference type="ARBA" id="ARBA00010343"/>
    </source>
</evidence>
<evidence type="ECO:0000256" key="2">
    <source>
        <dbReference type="ARBA" id="ARBA00004286"/>
    </source>
</evidence>
<evidence type="ECO:0000256" key="7">
    <source>
        <dbReference type="ARBA" id="ARBA00023269"/>
    </source>
</evidence>
<dbReference type="GO" id="GO:0046982">
    <property type="term" value="F:protein heterodimerization activity"/>
    <property type="evidence" value="ECO:0007669"/>
    <property type="project" value="InterPro"/>
</dbReference>
<dbReference type="SMART" id="SM00428">
    <property type="entry name" value="H3"/>
    <property type="match status" value="1"/>
</dbReference>
<dbReference type="GO" id="GO:0030527">
    <property type="term" value="F:structural constituent of chromatin"/>
    <property type="evidence" value="ECO:0007669"/>
    <property type="project" value="InterPro"/>
</dbReference>
<dbReference type="Pfam" id="PF00125">
    <property type="entry name" value="Histone"/>
    <property type="match status" value="1"/>
</dbReference>
<dbReference type="InterPro" id="IPR009072">
    <property type="entry name" value="Histone-fold"/>
</dbReference>
<dbReference type="GO" id="GO:0003677">
    <property type="term" value="F:DNA binding"/>
    <property type="evidence" value="ECO:0007669"/>
    <property type="project" value="UniProtKB-KW"/>
</dbReference>
<gene>
    <name evidence="9" type="ORF">JKP88DRAFT_272882</name>
</gene>
<accession>A0A835Z4F4</accession>
<keyword evidence="5" id="KW-0238">DNA-binding</keyword>
<dbReference type="PANTHER" id="PTHR11426">
    <property type="entry name" value="HISTONE H3"/>
    <property type="match status" value="1"/>
</dbReference>
<organism evidence="9 10">
    <name type="scientific">Tribonema minus</name>
    <dbReference type="NCBI Taxonomy" id="303371"/>
    <lineage>
        <taxon>Eukaryota</taxon>
        <taxon>Sar</taxon>
        <taxon>Stramenopiles</taxon>
        <taxon>Ochrophyta</taxon>
        <taxon>PX clade</taxon>
        <taxon>Xanthophyceae</taxon>
        <taxon>Tribonematales</taxon>
        <taxon>Tribonemataceae</taxon>
        <taxon>Tribonema</taxon>
    </lineage>
</organism>
<keyword evidence="4" id="KW-0158">Chromosome</keyword>
<dbReference type="InterPro" id="IPR007125">
    <property type="entry name" value="H2A/H2B/H3"/>
</dbReference>
<evidence type="ECO:0000256" key="6">
    <source>
        <dbReference type="ARBA" id="ARBA00023242"/>
    </source>
</evidence>
<name>A0A835Z4F4_9STRA</name>
<keyword evidence="6" id="KW-0539">Nucleus</keyword>
<sequence>MARTKSFPSRSASSFGGTFLYGDASAVQYPSKAAAKGIRTVQTKRRLRPGALALREIRMYQKSTELLIRKLPFQRLVKEVAQELKPGLRMQGGAVMALQEATEAYMVGLFEDVGECALHANRVTILSKDLRLALRIRGEII</sequence>
<evidence type="ECO:0000313" key="9">
    <source>
        <dbReference type="EMBL" id="KAG5182914.1"/>
    </source>
</evidence>
<proteinExistence type="inferred from homology"/>
<dbReference type="SUPFAM" id="SSF47113">
    <property type="entry name" value="Histone-fold"/>
    <property type="match status" value="1"/>
</dbReference>
<comment type="caution">
    <text evidence="9">The sequence shown here is derived from an EMBL/GenBank/DDBJ whole genome shotgun (WGS) entry which is preliminary data.</text>
</comment>
<dbReference type="PROSITE" id="PS00959">
    <property type="entry name" value="HISTONE_H3_2"/>
    <property type="match status" value="1"/>
</dbReference>
<dbReference type="PRINTS" id="PR00622">
    <property type="entry name" value="HISTONEH3"/>
</dbReference>
<dbReference type="Proteomes" id="UP000664859">
    <property type="component" value="Unassembled WGS sequence"/>
</dbReference>
<dbReference type="GO" id="GO:0000786">
    <property type="term" value="C:nucleosome"/>
    <property type="evidence" value="ECO:0007669"/>
    <property type="project" value="UniProtKB-KW"/>
</dbReference>
<evidence type="ECO:0000259" key="8">
    <source>
        <dbReference type="Pfam" id="PF00125"/>
    </source>
</evidence>